<protein>
    <recommendedName>
        <fullName evidence="3">Flagellar hook-length control protein FliK</fullName>
    </recommendedName>
</protein>
<dbReference type="Pfam" id="PF19753">
    <property type="entry name" value="DUF6240"/>
    <property type="match status" value="2"/>
</dbReference>
<evidence type="ECO:0000313" key="2">
    <source>
        <dbReference type="Proteomes" id="UP000280696"/>
    </source>
</evidence>
<dbReference type="EMBL" id="RAYQ01000006">
    <property type="protein sequence ID" value="RKI92042.1"/>
    <property type="molecule type" value="Genomic_DNA"/>
</dbReference>
<evidence type="ECO:0000313" key="1">
    <source>
        <dbReference type="EMBL" id="RKI92042.1"/>
    </source>
</evidence>
<name>A0A3A9AKR0_9FIRM</name>
<proteinExistence type="predicted"/>
<gene>
    <name evidence="1" type="ORF">D7V94_08200</name>
</gene>
<keyword evidence="2" id="KW-1185">Reference proteome</keyword>
<dbReference type="AlphaFoldDB" id="A0A3A9AKR0"/>
<dbReference type="Proteomes" id="UP000280696">
    <property type="component" value="Unassembled WGS sequence"/>
</dbReference>
<accession>A0A3A9AKR0</accession>
<organism evidence="1 2">
    <name type="scientific">Parablautia intestinalis</name>
    <dbReference type="NCBI Taxonomy" id="2320100"/>
    <lineage>
        <taxon>Bacteria</taxon>
        <taxon>Bacillati</taxon>
        <taxon>Bacillota</taxon>
        <taxon>Clostridia</taxon>
        <taxon>Lachnospirales</taxon>
        <taxon>Lachnospiraceae</taxon>
        <taxon>Parablautia</taxon>
    </lineage>
</organism>
<dbReference type="RefSeq" id="WP_120468635.1">
    <property type="nucleotide sequence ID" value="NZ_RAYQ01000006.1"/>
</dbReference>
<dbReference type="InterPro" id="IPR046207">
    <property type="entry name" value="DUF6240"/>
</dbReference>
<comment type="caution">
    <text evidence="1">The sequence shown here is derived from an EMBL/GenBank/DDBJ whole genome shotgun (WGS) entry which is preliminary data.</text>
</comment>
<evidence type="ECO:0008006" key="3">
    <source>
        <dbReference type="Google" id="ProtNLM"/>
    </source>
</evidence>
<dbReference type="OrthoDB" id="9759262at2"/>
<reference evidence="1 2" key="1">
    <citation type="submission" date="2018-09" db="EMBL/GenBank/DDBJ databases">
        <title>Murine metabolic-syndrome-specific gut microbial biobank.</title>
        <authorList>
            <person name="Liu C."/>
        </authorList>
    </citation>
    <scope>NUCLEOTIDE SEQUENCE [LARGE SCALE GENOMIC DNA]</scope>
    <source>
        <strain evidence="1 2">0.1xD8-82</strain>
    </source>
</reference>
<sequence length="1003" mass="112319">MNIVLEGAETRTAQVPVNTGRETTSYHTGQKTQSVENAGFALDISGTVMDNSAYAGHGRTAEEIMLEAGQEDITARRNYMAVMSNCMSDEDFAKLQKDGFHPGSTDIETVVTILDHIKTALLKGGQEIIGYTDTLSDDVLKEITGSQAFADELKEQFAKRDIPLTKENIAAVTEAWNMLVETDSVSDGSVKYMIENDLPPTPENLYTAKYSADSDGNRQGKGYYAQGGVGGYYARKPEEIDFQKLLPQMEKVIAQAGYTVDEENLNNARWLVEKGIPLNTDTFSLLTDIREQHLPVSYEDFIAAASCAMADGVPPSKADLGKTETDNEKAIKIMEETASIEDNAADVILARDLQLTIKNLLAVQNEMIYGAGGGQGLSENIHGRRLLEEIRLSMTVEANLRLLRSGYQIETAPLEELITKLKEAEEDYSKALMGQVDDTKTGEKASLYQETLDILKGISASPAAILWQVSRTDTLRQTYSYGNSQRLAYEKAGESYEALMTAPRKDMGDSIRKAFRNVDDILQDMDLELSEENRRAVRILGYNRVEISKENIRQIRDKDDLLSSVVKEMKPGRVLNMIREGVNPLTMSLEELRNYINEQTDTANEIESYSKFLYKLEKQNNITSEERDAYIGIYRLVRQIEKADNAALGALWQSGGEFTLGNLLKAVRSSRRGSMDYSVDDQFGGMSVRESGVESITSQIAKAYQSNHIPDMQELKRLLEEAGDERAGKEFDRMLYEEVRRAVKSEDAILKHLDDYSQPVTADHLLAAGNLLNDPRTLWQEFRDLQKKGRPQGEEQRQEKKADFLKEAGENVIKALDGRESTQKAYEGFKKQVQEVLESMAFSDTHTAFDVKAIGVLYKQMSFMGNLSREENYEIPAQIGGMPASINLKIIHNDQLESQVAITFETKALGKTAAEFKMTEQGLSGFCICNTREGCKLLRDGQELFEEKLRDEEIQTGEIYFAVGENLSLKDFSLKESAKRQEGKDSQVLYRAARAFIEYVQET</sequence>